<reference evidence="1" key="1">
    <citation type="thesis" date="2021" institute="BYU ScholarsArchive" country="Provo, UT, USA">
        <title>Applications of and Algorithms for Genome Assembly and Genomic Analyses with an Emphasis on Marine Teleosts.</title>
        <authorList>
            <person name="Pickett B.D."/>
        </authorList>
    </citation>
    <scope>NUCLEOTIDE SEQUENCE</scope>
    <source>
        <strain evidence="1">HI-2016</strain>
    </source>
</reference>
<sequence length="83" mass="9324">MYSPEPGSSLRVKAEQRNKTEHCAMLCTSWLSHKETRATRTTRREPPSAVPPFSGTGGAFWKSMAVWEHDGKKPSLYLTKMGI</sequence>
<dbReference type="EMBL" id="JAFBMS010000112">
    <property type="protein sequence ID" value="KAG9335722.1"/>
    <property type="molecule type" value="Genomic_DNA"/>
</dbReference>
<gene>
    <name evidence="1" type="ORF">JZ751_004257</name>
</gene>
<comment type="caution">
    <text evidence="1">The sequence shown here is derived from an EMBL/GenBank/DDBJ whole genome shotgun (WGS) entry which is preliminary data.</text>
</comment>
<name>A0A8T2NDE2_9TELE</name>
<evidence type="ECO:0000313" key="1">
    <source>
        <dbReference type="EMBL" id="KAG9335722.1"/>
    </source>
</evidence>
<accession>A0A8T2NDE2</accession>
<dbReference type="Proteomes" id="UP000824540">
    <property type="component" value="Unassembled WGS sequence"/>
</dbReference>
<organism evidence="1 2">
    <name type="scientific">Albula glossodonta</name>
    <name type="common">roundjaw bonefish</name>
    <dbReference type="NCBI Taxonomy" id="121402"/>
    <lineage>
        <taxon>Eukaryota</taxon>
        <taxon>Metazoa</taxon>
        <taxon>Chordata</taxon>
        <taxon>Craniata</taxon>
        <taxon>Vertebrata</taxon>
        <taxon>Euteleostomi</taxon>
        <taxon>Actinopterygii</taxon>
        <taxon>Neopterygii</taxon>
        <taxon>Teleostei</taxon>
        <taxon>Albuliformes</taxon>
        <taxon>Albulidae</taxon>
        <taxon>Albula</taxon>
    </lineage>
</organism>
<dbReference type="AlphaFoldDB" id="A0A8T2NDE2"/>
<evidence type="ECO:0000313" key="2">
    <source>
        <dbReference type="Proteomes" id="UP000824540"/>
    </source>
</evidence>
<protein>
    <submittedName>
        <fullName evidence="1">Uncharacterized protein</fullName>
    </submittedName>
</protein>
<dbReference type="OrthoDB" id="10435046at2759"/>
<proteinExistence type="predicted"/>
<keyword evidence="2" id="KW-1185">Reference proteome</keyword>